<accession>A0AAE1VH90</accession>
<reference evidence="9" key="1">
    <citation type="submission" date="2023-12" db="EMBL/GenBank/DDBJ databases">
        <title>Genome assembly of Anisodus tanguticus.</title>
        <authorList>
            <person name="Wang Y.-J."/>
        </authorList>
    </citation>
    <scope>NUCLEOTIDE SEQUENCE</scope>
    <source>
        <strain evidence="9">KB-2021</strain>
        <tissue evidence="9">Leaf</tissue>
    </source>
</reference>
<evidence type="ECO:0000256" key="4">
    <source>
        <dbReference type="ARBA" id="ARBA00022737"/>
    </source>
</evidence>
<dbReference type="AlphaFoldDB" id="A0AAE1VH90"/>
<keyword evidence="3" id="KW-0107">Calcium channel</keyword>
<protein>
    <recommendedName>
        <fullName evidence="11">Ion transport domain-containing protein</fullName>
    </recommendedName>
</protein>
<keyword evidence="7" id="KW-0407">Ion channel</keyword>
<dbReference type="GO" id="GO:0005245">
    <property type="term" value="F:voltage-gated calcium channel activity"/>
    <property type="evidence" value="ECO:0007669"/>
    <property type="project" value="InterPro"/>
</dbReference>
<gene>
    <name evidence="9" type="ORF">RND71_012739</name>
</gene>
<keyword evidence="1" id="KW-0813">Transport</keyword>
<evidence type="ECO:0000256" key="1">
    <source>
        <dbReference type="ARBA" id="ARBA00022448"/>
    </source>
</evidence>
<evidence type="ECO:0000256" key="5">
    <source>
        <dbReference type="ARBA" id="ARBA00022837"/>
    </source>
</evidence>
<name>A0AAE1VH90_9SOLA</name>
<dbReference type="GO" id="GO:0000325">
    <property type="term" value="C:plant-type vacuole"/>
    <property type="evidence" value="ECO:0007669"/>
    <property type="project" value="TreeGrafter"/>
</dbReference>
<dbReference type="Proteomes" id="UP001291623">
    <property type="component" value="Unassembled WGS sequence"/>
</dbReference>
<evidence type="ECO:0000313" key="9">
    <source>
        <dbReference type="EMBL" id="KAK4368947.1"/>
    </source>
</evidence>
<dbReference type="EMBL" id="JAVYJV010000006">
    <property type="protein sequence ID" value="KAK4368947.1"/>
    <property type="molecule type" value="Genomic_DNA"/>
</dbReference>
<keyword evidence="6" id="KW-0406">Ion transport</keyword>
<keyword evidence="8" id="KW-0812">Transmembrane</keyword>
<keyword evidence="8" id="KW-0472">Membrane</keyword>
<feature type="transmembrane region" description="Helical" evidence="8">
    <location>
        <begin position="69"/>
        <end position="88"/>
    </location>
</feature>
<organism evidence="9 10">
    <name type="scientific">Anisodus tanguticus</name>
    <dbReference type="NCBI Taxonomy" id="243964"/>
    <lineage>
        <taxon>Eukaryota</taxon>
        <taxon>Viridiplantae</taxon>
        <taxon>Streptophyta</taxon>
        <taxon>Embryophyta</taxon>
        <taxon>Tracheophyta</taxon>
        <taxon>Spermatophyta</taxon>
        <taxon>Magnoliopsida</taxon>
        <taxon>eudicotyledons</taxon>
        <taxon>Gunneridae</taxon>
        <taxon>Pentapetalae</taxon>
        <taxon>asterids</taxon>
        <taxon>lamiids</taxon>
        <taxon>Solanales</taxon>
        <taxon>Solanaceae</taxon>
        <taxon>Solanoideae</taxon>
        <taxon>Hyoscyameae</taxon>
        <taxon>Anisodus</taxon>
    </lineage>
</organism>
<comment type="caution">
    <text evidence="9">The sequence shown here is derived from an EMBL/GenBank/DDBJ whole genome shotgun (WGS) entry which is preliminary data.</text>
</comment>
<dbReference type="PANTHER" id="PTHR46988">
    <property type="entry name" value="TWO PORE CALCIUM CHANNEL PROTEIN 1"/>
    <property type="match status" value="1"/>
</dbReference>
<feature type="transmembrane region" description="Helical" evidence="8">
    <location>
        <begin position="141"/>
        <end position="160"/>
    </location>
</feature>
<keyword evidence="5" id="KW-0106">Calcium</keyword>
<evidence type="ECO:0000256" key="7">
    <source>
        <dbReference type="ARBA" id="ARBA00023303"/>
    </source>
</evidence>
<evidence type="ECO:0000313" key="10">
    <source>
        <dbReference type="Proteomes" id="UP001291623"/>
    </source>
</evidence>
<evidence type="ECO:0008006" key="11">
    <source>
        <dbReference type="Google" id="ProtNLM"/>
    </source>
</evidence>
<keyword evidence="8" id="KW-1133">Transmembrane helix</keyword>
<evidence type="ECO:0000256" key="8">
    <source>
        <dbReference type="SAM" id="Phobius"/>
    </source>
</evidence>
<keyword evidence="2" id="KW-0109">Calcium transport</keyword>
<dbReference type="InterPro" id="IPR044581">
    <property type="entry name" value="TPC1_plant"/>
</dbReference>
<evidence type="ECO:0000256" key="6">
    <source>
        <dbReference type="ARBA" id="ARBA00023065"/>
    </source>
</evidence>
<keyword evidence="10" id="KW-1185">Reference proteome</keyword>
<evidence type="ECO:0000256" key="3">
    <source>
        <dbReference type="ARBA" id="ARBA00022673"/>
    </source>
</evidence>
<dbReference type="PANTHER" id="PTHR46988:SF2">
    <property type="entry name" value="TWO PORE CALCIUM CHANNEL PROTEIN 1"/>
    <property type="match status" value="1"/>
</dbReference>
<evidence type="ECO:0000256" key="2">
    <source>
        <dbReference type="ARBA" id="ARBA00022568"/>
    </source>
</evidence>
<sequence>MVVPLAVDIEAHYVLNVFRTIPEIPKDDFEFIFKKLDVAPDSKLPIFEACPSFYHSPASGKLRDFVRGAMFECIIVFILLVNLVAVIVETTLDMQNNSAQTFWQKVEIAFDIEEMTTLADLDGLNFMSNGNCYLLFNFNDYPTGMVTVFNLLVMGIWAPVMQEEGREQRHTVGYV</sequence>
<dbReference type="GO" id="GO:0005774">
    <property type="term" value="C:vacuolar membrane"/>
    <property type="evidence" value="ECO:0007669"/>
    <property type="project" value="TreeGrafter"/>
</dbReference>
<proteinExistence type="predicted"/>
<keyword evidence="4" id="KW-0677">Repeat</keyword>